<evidence type="ECO:0000256" key="2">
    <source>
        <dbReference type="ARBA" id="ARBA00008973"/>
    </source>
</evidence>
<dbReference type="PANTHER" id="PTHR30429">
    <property type="entry name" value="D-METHIONINE-BINDING LIPOPROTEIN METQ"/>
    <property type="match status" value="1"/>
</dbReference>
<feature type="chain" id="PRO_5016980528" evidence="7">
    <location>
        <begin position="21"/>
        <end position="278"/>
    </location>
</feature>
<feature type="signal peptide" evidence="7">
    <location>
        <begin position="1"/>
        <end position="20"/>
    </location>
</feature>
<dbReference type="RefSeq" id="WP_027705078.1">
    <property type="nucleotide sequence ID" value="NZ_AP018933.1"/>
</dbReference>
<dbReference type="OrthoDB" id="9812878at2"/>
<keyword evidence="4" id="KW-0472">Membrane</keyword>
<evidence type="ECO:0000256" key="5">
    <source>
        <dbReference type="ARBA" id="ARBA00023139"/>
    </source>
</evidence>
<sequence length="278" mass="30520">MKTYLLSASLAAVLVPFALAGCGHDKSPVGSDKNEITMGISPGPYSELFISAVEPILQQKGYTVKHVNFTGLLESDVAINEGSVDFNVDQHTAYLNTFNAQRGADLTPLVRIPTVAAAIFSTRHASLNDISAHAKIAIPQDPSNTSRAYRLLEKAGWITLKADANPVLLTRNDIADNLKQLDIVEMDSANIPRTLQDVDYAVIPGSVAYASQVDQSKSLLREDLIDNLYLVVAVKAGNEKTKWAEEIKQAYLSHDFKQYIITHNANDFWNLPPELQQQ</sequence>
<keyword evidence="5" id="KW-0564">Palmitate</keyword>
<dbReference type="InterPro" id="IPR004872">
    <property type="entry name" value="Lipoprotein_NlpA"/>
</dbReference>
<keyword evidence="6 8" id="KW-0449">Lipoprotein</keyword>
<dbReference type="AlphaFoldDB" id="A0A348HCR3"/>
<name>A0A348HCR3_9GAMM</name>
<dbReference type="SUPFAM" id="SSF53850">
    <property type="entry name" value="Periplasmic binding protein-like II"/>
    <property type="match status" value="1"/>
</dbReference>
<keyword evidence="9" id="KW-1185">Reference proteome</keyword>
<evidence type="ECO:0000256" key="7">
    <source>
        <dbReference type="SAM" id="SignalP"/>
    </source>
</evidence>
<dbReference type="KEGG" id="zpl:ZBT109_0637"/>
<keyword evidence="3 7" id="KW-0732">Signal</keyword>
<evidence type="ECO:0000256" key="6">
    <source>
        <dbReference type="ARBA" id="ARBA00023288"/>
    </source>
</evidence>
<dbReference type="Proteomes" id="UP000267342">
    <property type="component" value="Chromosome"/>
</dbReference>
<protein>
    <submittedName>
        <fullName evidence="8">ABC-type metal ion transport system, putative NlpA lipoprotein</fullName>
    </submittedName>
</protein>
<comment type="similarity">
    <text evidence="2">Belongs to the NlpA lipoprotein family.</text>
</comment>
<dbReference type="STRING" id="1123510.GCA_000620025_01952"/>
<dbReference type="GO" id="GO:0016020">
    <property type="term" value="C:membrane"/>
    <property type="evidence" value="ECO:0007669"/>
    <property type="project" value="UniProtKB-SubCell"/>
</dbReference>
<evidence type="ECO:0000313" key="8">
    <source>
        <dbReference type="EMBL" id="BBG29415.1"/>
    </source>
</evidence>
<evidence type="ECO:0000256" key="3">
    <source>
        <dbReference type="ARBA" id="ARBA00022729"/>
    </source>
</evidence>
<proteinExistence type="inferred from homology"/>
<dbReference type="PANTHER" id="PTHR30429:SF0">
    <property type="entry name" value="METHIONINE-BINDING LIPOPROTEIN METQ"/>
    <property type="match status" value="1"/>
</dbReference>
<evidence type="ECO:0000256" key="4">
    <source>
        <dbReference type="ARBA" id="ARBA00023136"/>
    </source>
</evidence>
<gene>
    <name evidence="8" type="ORF">ZBT109_0637</name>
</gene>
<evidence type="ECO:0000256" key="1">
    <source>
        <dbReference type="ARBA" id="ARBA00004635"/>
    </source>
</evidence>
<comment type="subcellular location">
    <subcellularLocation>
        <location evidence="1">Membrane</location>
        <topology evidence="1">Lipid-anchor</topology>
    </subcellularLocation>
</comment>
<evidence type="ECO:0000313" key="9">
    <source>
        <dbReference type="Proteomes" id="UP000267342"/>
    </source>
</evidence>
<organism evidence="8 9">
    <name type="scientific">Zymobacter palmae</name>
    <dbReference type="NCBI Taxonomy" id="33074"/>
    <lineage>
        <taxon>Bacteria</taxon>
        <taxon>Pseudomonadati</taxon>
        <taxon>Pseudomonadota</taxon>
        <taxon>Gammaproteobacteria</taxon>
        <taxon>Oceanospirillales</taxon>
        <taxon>Halomonadaceae</taxon>
        <taxon>Zymobacter group</taxon>
        <taxon>Zymobacter</taxon>
    </lineage>
</organism>
<dbReference type="Pfam" id="PF03180">
    <property type="entry name" value="Lipoprotein_9"/>
    <property type="match status" value="1"/>
</dbReference>
<dbReference type="EMBL" id="AP018933">
    <property type="protein sequence ID" value="BBG29415.1"/>
    <property type="molecule type" value="Genomic_DNA"/>
</dbReference>
<dbReference type="Gene3D" id="3.40.190.10">
    <property type="entry name" value="Periplasmic binding protein-like II"/>
    <property type="match status" value="2"/>
</dbReference>
<accession>A0A348HCR3</accession>
<reference evidence="8 9" key="1">
    <citation type="submission" date="2018-09" db="EMBL/GenBank/DDBJ databases">
        <title>Zymobacter palmae IAM14233 (=T109) whole genome analysis.</title>
        <authorList>
            <person name="Yanase H."/>
        </authorList>
    </citation>
    <scope>NUCLEOTIDE SEQUENCE [LARGE SCALE GENOMIC DNA]</scope>
    <source>
        <strain evidence="8 9">IAM14233</strain>
    </source>
</reference>
<dbReference type="PROSITE" id="PS51257">
    <property type="entry name" value="PROKAR_LIPOPROTEIN"/>
    <property type="match status" value="1"/>
</dbReference>